<accession>A0ABY7ZV50</accession>
<dbReference type="Proteomes" id="UP001219605">
    <property type="component" value="Chromosome"/>
</dbReference>
<evidence type="ECO:0008006" key="4">
    <source>
        <dbReference type="Google" id="ProtNLM"/>
    </source>
</evidence>
<proteinExistence type="predicted"/>
<reference evidence="2 3" key="1">
    <citation type="submission" date="2023-02" db="EMBL/GenBank/DDBJ databases">
        <authorList>
            <person name="Mo P."/>
        </authorList>
    </citation>
    <scope>NUCLEOTIDE SEQUENCE [LARGE SCALE GENOMIC DNA]</scope>
    <source>
        <strain evidence="2 3">HUAS 3</strain>
    </source>
</reference>
<keyword evidence="1" id="KW-0812">Transmembrane</keyword>
<sequence>MRLPSVIGRRALAGAVGLVLILLVAGGLAYRQNRSGSVDDDATAVWCLADTRRAELVQAARVLRVVGPESTTDRLTWPGGGGGAEQWRTSRQADFARTCRVLVRAGQLPAGGGSSSPWASFLPSLVLAVAGAALAAWFGRRSATAGIRRTTADELRTAARAYRLAVDRLLRDLEQPRPGIVPRDDEAQDRRLELAARLNAVAAEQPRWLLPRELSERLDQEPFGSPMAARWTVEPAAQRPAWTMTTRVALGRLDAEVEQVAGAVQDPGLFRRRTPGGTR</sequence>
<dbReference type="RefSeq" id="WP_275033805.1">
    <property type="nucleotide sequence ID" value="NZ_CP118615.1"/>
</dbReference>
<evidence type="ECO:0000313" key="3">
    <source>
        <dbReference type="Proteomes" id="UP001219605"/>
    </source>
</evidence>
<gene>
    <name evidence="2" type="ORF">PVK37_11285</name>
</gene>
<organism evidence="2 3">
    <name type="scientific">Micromonospora cathayae</name>
    <dbReference type="NCBI Taxonomy" id="3028804"/>
    <lineage>
        <taxon>Bacteria</taxon>
        <taxon>Bacillati</taxon>
        <taxon>Actinomycetota</taxon>
        <taxon>Actinomycetes</taxon>
        <taxon>Micromonosporales</taxon>
        <taxon>Micromonosporaceae</taxon>
        <taxon>Micromonospora</taxon>
    </lineage>
</organism>
<feature type="transmembrane region" description="Helical" evidence="1">
    <location>
        <begin position="12"/>
        <end position="30"/>
    </location>
</feature>
<name>A0ABY7ZV50_9ACTN</name>
<keyword evidence="1" id="KW-0472">Membrane</keyword>
<dbReference type="EMBL" id="CP118615">
    <property type="protein sequence ID" value="WDZ86931.1"/>
    <property type="molecule type" value="Genomic_DNA"/>
</dbReference>
<keyword evidence="3" id="KW-1185">Reference proteome</keyword>
<protein>
    <recommendedName>
        <fullName evidence="4">DUF5129 domain-containing protein</fullName>
    </recommendedName>
</protein>
<evidence type="ECO:0000313" key="2">
    <source>
        <dbReference type="EMBL" id="WDZ86931.1"/>
    </source>
</evidence>
<evidence type="ECO:0000256" key="1">
    <source>
        <dbReference type="SAM" id="Phobius"/>
    </source>
</evidence>
<keyword evidence="1" id="KW-1133">Transmembrane helix</keyword>
<feature type="transmembrane region" description="Helical" evidence="1">
    <location>
        <begin position="118"/>
        <end position="139"/>
    </location>
</feature>